<dbReference type="OrthoDB" id="9255846at2"/>
<dbReference type="HOGENOM" id="CLU_1500846_0_0_7"/>
<proteinExistence type="predicted"/>
<organism evidence="1 2">
    <name type="scientific">Candidatus Babela massiliensis</name>
    <dbReference type="NCBI Taxonomy" id="673862"/>
    <lineage>
        <taxon>Bacteria</taxon>
        <taxon>Candidatus Babelota</taxon>
        <taxon>Candidatus Babeliae</taxon>
        <taxon>Candidatus Babeliales</taxon>
        <taxon>Candidatus Babeliaceae</taxon>
        <taxon>Candidatus Babela</taxon>
    </lineage>
</organism>
<reference evidence="1 2" key="1">
    <citation type="journal article" date="2015" name="Biol. Direct">
        <title>Babela massiliensis, a representative of a widespread bacterial phylum with unusual adaptations to parasitism in amoebae.</title>
        <authorList>
            <person name="Pagnier I."/>
            <person name="Yutin N."/>
            <person name="Croce O."/>
            <person name="Makarova K.S."/>
            <person name="Wolf Y.I."/>
            <person name="Benamar S."/>
            <person name="Raoult D."/>
            <person name="Koonin E.V."/>
            <person name="La Scola B."/>
        </authorList>
    </citation>
    <scope>NUCLEOTIDE SEQUENCE [LARGE SCALE GENOMIC DNA]</scope>
    <source>
        <strain evidence="2">BABL1</strain>
    </source>
</reference>
<dbReference type="RefSeq" id="WP_023791052.1">
    <property type="nucleotide sequence ID" value="NC_023003.1"/>
</dbReference>
<dbReference type="Proteomes" id="UP000018769">
    <property type="component" value="Chromosome I"/>
</dbReference>
<keyword evidence="2" id="KW-1185">Reference proteome</keyword>
<dbReference type="KEGG" id="dpb:BABL1_gene_899"/>
<sequence length="179" mass="19789">MASSSQFGAYVPTTNIWDPSIIYASNLSPELKEILVRMYQNLNLMSNVINVKETAQYTNEFEMITSQQWFPNPNLNSLSSTTPTQRPVYRKVINFGALPNTTTISVAHGITCTSATTFTKIYATASDTTGLNYIPIPYASVSGATNIEISIDNTNVNITTISNRSSFNVCYVILEYIQS</sequence>
<protein>
    <submittedName>
        <fullName evidence="1">Uncharacterized protein</fullName>
    </submittedName>
</protein>
<dbReference type="EMBL" id="HG793133">
    <property type="protein sequence ID" value="CDK30205.1"/>
    <property type="molecule type" value="Genomic_DNA"/>
</dbReference>
<evidence type="ECO:0000313" key="2">
    <source>
        <dbReference type="Proteomes" id="UP000018769"/>
    </source>
</evidence>
<name>V6DF54_9BACT</name>
<dbReference type="AlphaFoldDB" id="V6DF54"/>
<evidence type="ECO:0000313" key="1">
    <source>
        <dbReference type="EMBL" id="CDK30205.1"/>
    </source>
</evidence>
<accession>V6DF54</accession>
<gene>
    <name evidence="1" type="ORF">BABL1_gene_899</name>
</gene>
<dbReference type="STRING" id="673862.BABL1_gene_899"/>